<evidence type="ECO:0000256" key="4">
    <source>
        <dbReference type="ARBA" id="ARBA00022989"/>
    </source>
</evidence>
<name>A0AAV7YB52_9EUKA</name>
<dbReference type="PANTHER" id="PTHR22883">
    <property type="entry name" value="ZINC FINGER DHHC DOMAIN CONTAINING PROTEIN"/>
    <property type="match status" value="1"/>
</dbReference>
<comment type="subcellular location">
    <subcellularLocation>
        <location evidence="1">Membrane</location>
        <topology evidence="1">Multi-pass membrane protein</topology>
    </subcellularLocation>
</comment>
<evidence type="ECO:0000256" key="1">
    <source>
        <dbReference type="ARBA" id="ARBA00004141"/>
    </source>
</evidence>
<dbReference type="GO" id="GO:0016020">
    <property type="term" value="C:membrane"/>
    <property type="evidence" value="ECO:0007669"/>
    <property type="project" value="UniProtKB-SubCell"/>
</dbReference>
<dbReference type="GO" id="GO:0005783">
    <property type="term" value="C:endoplasmic reticulum"/>
    <property type="evidence" value="ECO:0007669"/>
    <property type="project" value="TreeGrafter"/>
</dbReference>
<dbReference type="Proteomes" id="UP001146793">
    <property type="component" value="Unassembled WGS sequence"/>
</dbReference>
<organism evidence="9 10">
    <name type="scientific">Anaeramoeba flamelloides</name>
    <dbReference type="NCBI Taxonomy" id="1746091"/>
    <lineage>
        <taxon>Eukaryota</taxon>
        <taxon>Metamonada</taxon>
        <taxon>Anaeramoebidae</taxon>
        <taxon>Anaeramoeba</taxon>
    </lineage>
</organism>
<keyword evidence="3 7" id="KW-0812">Transmembrane</keyword>
<dbReference type="GO" id="GO:0005794">
    <property type="term" value="C:Golgi apparatus"/>
    <property type="evidence" value="ECO:0007669"/>
    <property type="project" value="TreeGrafter"/>
</dbReference>
<keyword evidence="5 7" id="KW-0472">Membrane</keyword>
<evidence type="ECO:0000256" key="6">
    <source>
        <dbReference type="ARBA" id="ARBA00023315"/>
    </source>
</evidence>
<proteinExistence type="inferred from homology"/>
<dbReference type="AlphaFoldDB" id="A0AAV7YB52"/>
<dbReference type="GO" id="GO:0006612">
    <property type="term" value="P:protein targeting to membrane"/>
    <property type="evidence" value="ECO:0007669"/>
    <property type="project" value="TreeGrafter"/>
</dbReference>
<feature type="transmembrane region" description="Helical" evidence="7">
    <location>
        <begin position="16"/>
        <end position="34"/>
    </location>
</feature>
<dbReference type="EC" id="2.3.1.225" evidence="7"/>
<accession>A0AAV7YB52</accession>
<evidence type="ECO:0000313" key="9">
    <source>
        <dbReference type="EMBL" id="KAJ3424704.1"/>
    </source>
</evidence>
<evidence type="ECO:0000313" key="10">
    <source>
        <dbReference type="Proteomes" id="UP001146793"/>
    </source>
</evidence>
<gene>
    <name evidence="9" type="ORF">M0812_29428</name>
</gene>
<dbReference type="EMBL" id="JANTQA010000072">
    <property type="protein sequence ID" value="KAJ3424704.1"/>
    <property type="molecule type" value="Genomic_DNA"/>
</dbReference>
<feature type="transmembrane region" description="Helical" evidence="7">
    <location>
        <begin position="142"/>
        <end position="164"/>
    </location>
</feature>
<comment type="caution">
    <text evidence="9">The sequence shown here is derived from an EMBL/GenBank/DDBJ whole genome shotgun (WGS) entry which is preliminary data.</text>
</comment>
<feature type="transmembrane region" description="Helical" evidence="7">
    <location>
        <begin position="46"/>
        <end position="68"/>
    </location>
</feature>
<keyword evidence="6 7" id="KW-0012">Acyltransferase</keyword>
<evidence type="ECO:0000259" key="8">
    <source>
        <dbReference type="Pfam" id="PF01529"/>
    </source>
</evidence>
<evidence type="ECO:0000256" key="7">
    <source>
        <dbReference type="RuleBase" id="RU079119"/>
    </source>
</evidence>
<comment type="similarity">
    <text evidence="7">Belongs to the DHHC palmitoyltransferase family.</text>
</comment>
<dbReference type="InterPro" id="IPR039859">
    <property type="entry name" value="PFA4/ZDH16/20/ERF2-like"/>
</dbReference>
<protein>
    <recommendedName>
        <fullName evidence="7">Palmitoyltransferase</fullName>
        <ecNumber evidence="7">2.3.1.225</ecNumber>
    </recommendedName>
</protein>
<dbReference type="Pfam" id="PF01529">
    <property type="entry name" value="DHHC"/>
    <property type="match status" value="1"/>
</dbReference>
<dbReference type="InterPro" id="IPR001594">
    <property type="entry name" value="Palmitoyltrfase_DHHC"/>
</dbReference>
<reference evidence="9" key="1">
    <citation type="submission" date="2022-08" db="EMBL/GenBank/DDBJ databases">
        <title>Novel sulphate-reducing endosymbionts in the free-living metamonad Anaeramoeba.</title>
        <authorList>
            <person name="Jerlstrom-Hultqvist J."/>
            <person name="Cepicka I."/>
            <person name="Gallot-Lavallee L."/>
            <person name="Salas-Leiva D."/>
            <person name="Curtis B.A."/>
            <person name="Zahonova K."/>
            <person name="Pipaliya S."/>
            <person name="Dacks J."/>
            <person name="Roger A.J."/>
        </authorList>
    </citation>
    <scope>NUCLEOTIDE SEQUENCE</scope>
    <source>
        <strain evidence="9">Busselton2</strain>
    </source>
</reference>
<sequence length="300" mass="36407">MLKKLGKSLFHQKSPVYLGINIVGYLLGLTVFYYDSFFDLQTGYVVPIFHNIFVPALIFLVFLTKLLCIMVNPGYISQENCRQYTNQYNYDHQLFYPTRCRTCHFQKPARSKHDRFTNKCIARYDHYCTFLMKPIGLLNYRYYLLYLFFSLIMHCYSSFFHLLLLTDRVYQQDLVNDSDFYTSALSQKLKLFFLITFKCKWTITILFLSSYLVTIFSWLLIKHFFFLLNNETENEKLKYEKLLKDTSYRKEVFQIRNSLKIKTKLNFQTNQYFYKKKFFQNLREVFFPFLAKNRKSKKQK</sequence>
<feature type="transmembrane region" description="Helical" evidence="7">
    <location>
        <begin position="201"/>
        <end position="221"/>
    </location>
</feature>
<dbReference type="PROSITE" id="PS50216">
    <property type="entry name" value="DHHC"/>
    <property type="match status" value="1"/>
</dbReference>
<keyword evidence="4 7" id="KW-1133">Transmembrane helix</keyword>
<evidence type="ECO:0000256" key="2">
    <source>
        <dbReference type="ARBA" id="ARBA00022679"/>
    </source>
</evidence>
<feature type="domain" description="Palmitoyltransferase DHHC" evidence="8">
    <location>
        <begin position="99"/>
        <end position="239"/>
    </location>
</feature>
<comment type="catalytic activity">
    <reaction evidence="7">
        <text>L-cysteinyl-[protein] + hexadecanoyl-CoA = S-hexadecanoyl-L-cysteinyl-[protein] + CoA</text>
        <dbReference type="Rhea" id="RHEA:36683"/>
        <dbReference type="Rhea" id="RHEA-COMP:10131"/>
        <dbReference type="Rhea" id="RHEA-COMP:11032"/>
        <dbReference type="ChEBI" id="CHEBI:29950"/>
        <dbReference type="ChEBI" id="CHEBI:57287"/>
        <dbReference type="ChEBI" id="CHEBI:57379"/>
        <dbReference type="ChEBI" id="CHEBI:74151"/>
        <dbReference type="EC" id="2.3.1.225"/>
    </reaction>
</comment>
<dbReference type="GO" id="GO:0019706">
    <property type="term" value="F:protein-cysteine S-palmitoyltransferase activity"/>
    <property type="evidence" value="ECO:0007669"/>
    <property type="project" value="UniProtKB-EC"/>
</dbReference>
<keyword evidence="2 7" id="KW-0808">Transferase</keyword>
<comment type="domain">
    <text evidence="7">The DHHC domain is required for palmitoyltransferase activity.</text>
</comment>
<evidence type="ECO:0000256" key="5">
    <source>
        <dbReference type="ARBA" id="ARBA00023136"/>
    </source>
</evidence>
<evidence type="ECO:0000256" key="3">
    <source>
        <dbReference type="ARBA" id="ARBA00022692"/>
    </source>
</evidence>